<accession>A0A3E1Y209</accession>
<dbReference type="Pfam" id="PF01408">
    <property type="entry name" value="GFO_IDH_MocA"/>
    <property type="match status" value="1"/>
</dbReference>
<evidence type="ECO:0000313" key="3">
    <source>
        <dbReference type="EMBL" id="RFS18701.1"/>
    </source>
</evidence>
<proteinExistence type="predicted"/>
<feature type="domain" description="Gfo/Idh/MocA-like oxidoreductase N-terminal" evidence="1">
    <location>
        <begin position="43"/>
        <end position="167"/>
    </location>
</feature>
<dbReference type="NCBIfam" id="TIGR01409">
    <property type="entry name" value="TAT_signal_seq"/>
    <property type="match status" value="1"/>
</dbReference>
<dbReference type="Pfam" id="PF19051">
    <property type="entry name" value="GFO_IDH_MocA_C2"/>
    <property type="match status" value="2"/>
</dbReference>
<dbReference type="Gene3D" id="3.30.360.10">
    <property type="entry name" value="Dihydrodipicolinate Reductase, domain 2"/>
    <property type="match status" value="1"/>
</dbReference>
<dbReference type="PANTHER" id="PTHR43818:SF5">
    <property type="entry name" value="OXIDOREDUCTASE FAMILY PROTEIN"/>
    <property type="match status" value="1"/>
</dbReference>
<dbReference type="SUPFAM" id="SSF51735">
    <property type="entry name" value="NAD(P)-binding Rossmann-fold domains"/>
    <property type="match status" value="1"/>
</dbReference>
<dbReference type="SUPFAM" id="SSF55347">
    <property type="entry name" value="Glyceraldehyde-3-phosphate dehydrogenase-like, C-terminal domain"/>
    <property type="match status" value="1"/>
</dbReference>
<dbReference type="InterPro" id="IPR000683">
    <property type="entry name" value="Gfo/Idh/MocA-like_OxRdtase_N"/>
</dbReference>
<dbReference type="RefSeq" id="WP_116978938.1">
    <property type="nucleotide sequence ID" value="NZ_QPMM01000020.1"/>
</dbReference>
<dbReference type="PROSITE" id="PS51318">
    <property type="entry name" value="TAT"/>
    <property type="match status" value="1"/>
</dbReference>
<comment type="caution">
    <text evidence="3">The sequence shown here is derived from an EMBL/GenBank/DDBJ whole genome shotgun (WGS) entry which is preliminary data.</text>
</comment>
<dbReference type="AlphaFoldDB" id="A0A3E1Y209"/>
<dbReference type="InterPro" id="IPR036291">
    <property type="entry name" value="NAD(P)-bd_dom_sf"/>
</dbReference>
<dbReference type="PANTHER" id="PTHR43818">
    <property type="entry name" value="BCDNA.GH03377"/>
    <property type="match status" value="1"/>
</dbReference>
<feature type="domain" description="Gfo/Idh/MocA-like oxidoreductase bacterial type C-terminal" evidence="2">
    <location>
        <begin position="341"/>
        <end position="438"/>
    </location>
</feature>
<gene>
    <name evidence="3" type="ORF">DVR12_27025</name>
</gene>
<dbReference type="InterPro" id="IPR043906">
    <property type="entry name" value="Gfo/Idh/MocA_OxRdtase_bact_C"/>
</dbReference>
<evidence type="ECO:0000259" key="2">
    <source>
        <dbReference type="Pfam" id="PF19051"/>
    </source>
</evidence>
<dbReference type="Proteomes" id="UP000260644">
    <property type="component" value="Unassembled WGS sequence"/>
</dbReference>
<name>A0A3E1Y209_9BACT</name>
<organism evidence="3 4">
    <name type="scientific">Chitinophaga silvatica</name>
    <dbReference type="NCBI Taxonomy" id="2282649"/>
    <lineage>
        <taxon>Bacteria</taxon>
        <taxon>Pseudomonadati</taxon>
        <taxon>Bacteroidota</taxon>
        <taxon>Chitinophagia</taxon>
        <taxon>Chitinophagales</taxon>
        <taxon>Chitinophagaceae</taxon>
        <taxon>Chitinophaga</taxon>
    </lineage>
</organism>
<dbReference type="GO" id="GO:0000166">
    <property type="term" value="F:nucleotide binding"/>
    <property type="evidence" value="ECO:0007669"/>
    <property type="project" value="InterPro"/>
</dbReference>
<keyword evidence="4" id="KW-1185">Reference proteome</keyword>
<dbReference type="InterPro" id="IPR019546">
    <property type="entry name" value="TAT_signal_bac_arc"/>
</dbReference>
<evidence type="ECO:0000259" key="1">
    <source>
        <dbReference type="Pfam" id="PF01408"/>
    </source>
</evidence>
<reference evidence="3 4" key="1">
    <citation type="submission" date="2018-07" db="EMBL/GenBank/DDBJ databases">
        <title>Chitinophaga K2CV101002-2 sp. nov., isolated from a monsoon evergreen broad-leaved forest soil.</title>
        <authorList>
            <person name="Lv Y."/>
        </authorList>
    </citation>
    <scope>NUCLEOTIDE SEQUENCE [LARGE SCALE GENOMIC DNA]</scope>
    <source>
        <strain evidence="3 4">GDMCC 1.1288</strain>
    </source>
</reference>
<feature type="domain" description="Gfo/Idh/MocA-like oxidoreductase bacterial type C-terminal" evidence="2">
    <location>
        <begin position="211"/>
        <end position="320"/>
    </location>
</feature>
<evidence type="ECO:0000313" key="4">
    <source>
        <dbReference type="Proteomes" id="UP000260644"/>
    </source>
</evidence>
<dbReference type="InterPro" id="IPR050463">
    <property type="entry name" value="Gfo/Idh/MocA_oxidrdct_glycsds"/>
</dbReference>
<dbReference type="OrthoDB" id="726883at2"/>
<dbReference type="EMBL" id="QPMM01000020">
    <property type="protein sequence ID" value="RFS18701.1"/>
    <property type="molecule type" value="Genomic_DNA"/>
</dbReference>
<dbReference type="InterPro" id="IPR006311">
    <property type="entry name" value="TAT_signal"/>
</dbReference>
<dbReference type="Gene3D" id="3.40.50.720">
    <property type="entry name" value="NAD(P)-binding Rossmann-like Domain"/>
    <property type="match status" value="1"/>
</dbReference>
<sequence>MENTRRDFIKKLTTGSAAVAFGGIGLGFSAKSYARIVGSNETVRVALMGCNGRGSFLARAFTQQKNTEVHYVCDVDTKAIQKGLAAIKKAGGTNDPIAEGDFRKALADKNVDALAIAAPDHWHAPATIMGCQAGKHVYVEKPLSHNPNEGEMAVAAARKYKRIVQMGSQRRSWPVLTQGIQELHNGVIGKVHMAKAWYTNNRGSIGKGELTSPPEGFNYDLWQGPAPRRPFRSNLIHYNWHWFWHWGTGEALNNGTHEIDVIRWGLKADYPLLVNSTGGRFHFQDDWETPDTQLITYNCPDNVTVLWEGRSCNGRLVEGADRGVIFYGENGSMSTGGNSYTIYDQKNKIIKEIKSDAVIDGRNTASPSEGLDAIHVTNFIDSIRESKVPNADVEVGHKSTLWVQLGNIAQRVGHTLKIDQRNGHILNDPAANKFWSRQYEPGWAPKV</sequence>
<protein>
    <submittedName>
        <fullName evidence="3">Gfo/Idh/MocA family oxidoreductase</fullName>
    </submittedName>
</protein>